<evidence type="ECO:0000256" key="11">
    <source>
        <dbReference type="ARBA" id="ARBA00023264"/>
    </source>
</evidence>
<evidence type="ECO:0000256" key="7">
    <source>
        <dbReference type="ARBA" id="ARBA00022989"/>
    </source>
</evidence>
<comment type="subcellular location">
    <subcellularLocation>
        <location evidence="1">Membrane</location>
        <topology evidence="1">Multi-pass membrane protein</topology>
    </subcellularLocation>
</comment>
<reference evidence="15 16" key="1">
    <citation type="journal article" date="2022" name="bioRxiv">
        <title>Genomics of Preaxostyla Flagellates Illuminates Evolutionary Transitions and the Path Towards Mitochondrial Loss.</title>
        <authorList>
            <person name="Novak L.V.F."/>
            <person name="Treitli S.C."/>
            <person name="Pyrih J."/>
            <person name="Halakuc P."/>
            <person name="Pipaliya S.V."/>
            <person name="Vacek V."/>
            <person name="Brzon O."/>
            <person name="Soukal P."/>
            <person name="Eme L."/>
            <person name="Dacks J.B."/>
            <person name="Karnkowska A."/>
            <person name="Elias M."/>
            <person name="Hampl V."/>
        </authorList>
    </citation>
    <scope>NUCLEOTIDE SEQUENCE [LARGE SCALE GENOMIC DNA]</scope>
    <source>
        <strain evidence="15">NAU3</strain>
        <tissue evidence="15">Gut</tissue>
    </source>
</reference>
<keyword evidence="7 14" id="KW-1133">Transmembrane helix</keyword>
<evidence type="ECO:0000256" key="4">
    <source>
        <dbReference type="ARBA" id="ARBA00022516"/>
    </source>
</evidence>
<keyword evidence="11" id="KW-1208">Phospholipid metabolism</keyword>
<evidence type="ECO:0000256" key="9">
    <source>
        <dbReference type="ARBA" id="ARBA00023136"/>
    </source>
</evidence>
<feature type="transmembrane region" description="Helical" evidence="14">
    <location>
        <begin position="281"/>
        <end position="301"/>
    </location>
</feature>
<accession>A0ABQ9XWK5</accession>
<evidence type="ECO:0000313" key="16">
    <source>
        <dbReference type="Proteomes" id="UP001281761"/>
    </source>
</evidence>
<dbReference type="EMBL" id="JARBJD010000062">
    <property type="protein sequence ID" value="KAK2955849.1"/>
    <property type="molecule type" value="Genomic_DNA"/>
</dbReference>
<evidence type="ECO:0000256" key="13">
    <source>
        <dbReference type="SAM" id="MobiDB-lite"/>
    </source>
</evidence>
<comment type="caution">
    <text evidence="15">The sequence shown here is derived from an EMBL/GenBank/DDBJ whole genome shotgun (WGS) entry which is preliminary data.</text>
</comment>
<evidence type="ECO:0000256" key="14">
    <source>
        <dbReference type="SAM" id="Phobius"/>
    </source>
</evidence>
<keyword evidence="9 14" id="KW-0472">Membrane</keyword>
<sequence>MSRRRQTKNSNRDDLQPELSPLNHDHKPHSRLFDISAFERKQRTQKNGRVRRFRNPLKRISSKHITLMEKCSFMGSIVLILLTEYIVTNYTRFLPLFYTVVQLSLIFFRIFYYKKLGCHFYILDYCYFANFMLMLFLWFFPRNVMLFEICFIACNGSLLVAIITWRNSLVLHDIDRMTSSFLHCFPGLVTYCLRWKDTGYAAVTNQTPQNIVRAFFLNMDVFTVWMLAYFIKVIVVDGDYLDDNPAFDYSERWITKRLPVGSFLWRLYNEGPDNRYYKGGMFLLCQLLYTIGSSLPSYLLIYSRHAHFFALLAMYLVCTWNGASFYLSRVVHKPVKKTEKKEEKAEDPFATTDDKSMPEGSTSGGTDLRVVSFFEPKVQSAEETTDYENTSSSKMAIFTGKPFSFMTEPSGQSYSDLSSNTDPRFKGKGNDVEEDKLLEMLAQKLERDRLGRMVSVQIQTDFDDIST</sequence>
<evidence type="ECO:0000256" key="2">
    <source>
        <dbReference type="ARBA" id="ARBA00006675"/>
    </source>
</evidence>
<feature type="transmembrane region" description="Helical" evidence="14">
    <location>
        <begin position="93"/>
        <end position="113"/>
    </location>
</feature>
<dbReference type="Pfam" id="PF10998">
    <property type="entry name" value="DUF2838"/>
    <property type="match status" value="1"/>
</dbReference>
<feature type="transmembrane region" description="Helical" evidence="14">
    <location>
        <begin position="67"/>
        <end position="87"/>
    </location>
</feature>
<keyword evidence="8" id="KW-0443">Lipid metabolism</keyword>
<evidence type="ECO:0000313" key="15">
    <source>
        <dbReference type="EMBL" id="KAK2955849.1"/>
    </source>
</evidence>
<evidence type="ECO:0000256" key="10">
    <source>
        <dbReference type="ARBA" id="ARBA00023209"/>
    </source>
</evidence>
<feature type="transmembrane region" description="Helical" evidence="14">
    <location>
        <begin position="120"/>
        <end position="140"/>
    </location>
</feature>
<feature type="region of interest" description="Disordered" evidence="13">
    <location>
        <begin position="409"/>
        <end position="431"/>
    </location>
</feature>
<feature type="compositionally biased region" description="Polar residues" evidence="13">
    <location>
        <begin position="409"/>
        <end position="422"/>
    </location>
</feature>
<name>A0ABQ9XWK5_9EUKA</name>
<feature type="transmembrane region" description="Helical" evidence="14">
    <location>
        <begin position="308"/>
        <end position="327"/>
    </location>
</feature>
<evidence type="ECO:0000256" key="6">
    <source>
        <dbReference type="ARBA" id="ARBA00022692"/>
    </source>
</evidence>
<feature type="region of interest" description="Disordered" evidence="13">
    <location>
        <begin position="1"/>
        <end position="28"/>
    </location>
</feature>
<keyword evidence="6 14" id="KW-0812">Transmembrane</keyword>
<feature type="region of interest" description="Disordered" evidence="13">
    <location>
        <begin position="337"/>
        <end position="367"/>
    </location>
</feature>
<feature type="compositionally biased region" description="Basic and acidic residues" evidence="13">
    <location>
        <begin position="337"/>
        <end position="357"/>
    </location>
</feature>
<keyword evidence="5" id="KW-0808">Transferase</keyword>
<keyword evidence="12" id="KW-0012">Acyltransferase</keyword>
<keyword evidence="10" id="KW-0594">Phospholipid biosynthesis</keyword>
<keyword evidence="16" id="KW-1185">Reference proteome</keyword>
<keyword evidence="4" id="KW-0444">Lipid biosynthesis</keyword>
<protein>
    <recommendedName>
        <fullName evidence="3">Glycerophosphocholine acyltransferase 1</fullName>
    </recommendedName>
</protein>
<proteinExistence type="inferred from homology"/>
<organism evidence="15 16">
    <name type="scientific">Blattamonas nauphoetae</name>
    <dbReference type="NCBI Taxonomy" id="2049346"/>
    <lineage>
        <taxon>Eukaryota</taxon>
        <taxon>Metamonada</taxon>
        <taxon>Preaxostyla</taxon>
        <taxon>Oxymonadida</taxon>
        <taxon>Blattamonas</taxon>
    </lineage>
</organism>
<dbReference type="InterPro" id="IPR021261">
    <property type="entry name" value="GPCAT"/>
</dbReference>
<dbReference type="PANTHER" id="PTHR31201:SF1">
    <property type="entry name" value="GLYCEROPHOSPHOCHOLINE ACYLTRANSFERASE 1"/>
    <property type="match status" value="1"/>
</dbReference>
<evidence type="ECO:0000256" key="1">
    <source>
        <dbReference type="ARBA" id="ARBA00004141"/>
    </source>
</evidence>
<evidence type="ECO:0000256" key="8">
    <source>
        <dbReference type="ARBA" id="ARBA00023098"/>
    </source>
</evidence>
<comment type="similarity">
    <text evidence="2">Belongs to the GPC1 family.</text>
</comment>
<evidence type="ECO:0000256" key="12">
    <source>
        <dbReference type="ARBA" id="ARBA00023315"/>
    </source>
</evidence>
<evidence type="ECO:0000256" key="5">
    <source>
        <dbReference type="ARBA" id="ARBA00022679"/>
    </source>
</evidence>
<dbReference type="PANTHER" id="PTHR31201">
    <property type="entry name" value="OS01G0585100 PROTEIN"/>
    <property type="match status" value="1"/>
</dbReference>
<feature type="transmembrane region" description="Helical" evidence="14">
    <location>
        <begin position="146"/>
        <end position="165"/>
    </location>
</feature>
<dbReference type="Proteomes" id="UP001281761">
    <property type="component" value="Unassembled WGS sequence"/>
</dbReference>
<feature type="transmembrane region" description="Helical" evidence="14">
    <location>
        <begin position="215"/>
        <end position="235"/>
    </location>
</feature>
<gene>
    <name evidence="15" type="ORF">BLNAU_9200</name>
</gene>
<evidence type="ECO:0000256" key="3">
    <source>
        <dbReference type="ARBA" id="ARBA00019082"/>
    </source>
</evidence>